<sequence>MTTQLTRFTDQKTILLKTFKRDGTPVGTPVNIAVEGDHAYIRTYDAAWKAKRLRNDPRVEIAPSTFRGVPTGDPVSGQVRLLDGDEARHAAALLARKHRLLHGFLVPLAHRLKKYKTLHYEVRLDTLRWSIMDIRQYPIGATFRLAMGTGGP</sequence>
<dbReference type="InterPro" id="IPR012349">
    <property type="entry name" value="Split_barrel_FMN-bd"/>
</dbReference>
<dbReference type="PANTHER" id="PTHR35176:SF11">
    <property type="entry name" value="PYRIDOXAMINE 5'-PHOSPHATE OXIDASE FAMILY PROTEIN"/>
    <property type="match status" value="1"/>
</dbReference>
<proteinExistence type="predicted"/>
<name>A0ABQ3LQG4_9PSEU</name>
<comment type="caution">
    <text evidence="3">The sequence shown here is derived from an EMBL/GenBank/DDBJ whole genome shotgun (WGS) entry which is preliminary data.</text>
</comment>
<reference evidence="4" key="1">
    <citation type="journal article" date="2019" name="Int. J. Syst. Evol. Microbiol.">
        <title>The Global Catalogue of Microorganisms (GCM) 10K type strain sequencing project: providing services to taxonomists for standard genome sequencing and annotation.</title>
        <authorList>
            <consortium name="The Broad Institute Genomics Platform"/>
            <consortium name="The Broad Institute Genome Sequencing Center for Infectious Disease"/>
            <person name="Wu L."/>
            <person name="Ma J."/>
        </authorList>
    </citation>
    <scope>NUCLEOTIDE SEQUENCE [LARGE SCALE GENOMIC DNA]</scope>
    <source>
        <strain evidence="4">CGMCC 4.7683</strain>
    </source>
</reference>
<dbReference type="Gene3D" id="2.30.110.10">
    <property type="entry name" value="Electron Transport, Fmn-binding Protein, Chain A"/>
    <property type="match status" value="1"/>
</dbReference>
<organism evidence="3 4">
    <name type="scientific">Amycolatopsis oliviviridis</name>
    <dbReference type="NCBI Taxonomy" id="1471590"/>
    <lineage>
        <taxon>Bacteria</taxon>
        <taxon>Bacillati</taxon>
        <taxon>Actinomycetota</taxon>
        <taxon>Actinomycetes</taxon>
        <taxon>Pseudonocardiales</taxon>
        <taxon>Pseudonocardiaceae</taxon>
        <taxon>Amycolatopsis</taxon>
    </lineage>
</organism>
<evidence type="ECO:0000313" key="4">
    <source>
        <dbReference type="Proteomes" id="UP000635387"/>
    </source>
</evidence>
<dbReference type="RefSeq" id="WP_229907868.1">
    <property type="nucleotide sequence ID" value="NZ_BNAY01000004.1"/>
</dbReference>
<evidence type="ECO:0000313" key="3">
    <source>
        <dbReference type="EMBL" id="GHH20953.1"/>
    </source>
</evidence>
<dbReference type="EMBL" id="BNAY01000004">
    <property type="protein sequence ID" value="GHH20953.1"/>
    <property type="molecule type" value="Genomic_DNA"/>
</dbReference>
<evidence type="ECO:0000256" key="1">
    <source>
        <dbReference type="ARBA" id="ARBA00023002"/>
    </source>
</evidence>
<evidence type="ECO:0000259" key="2">
    <source>
        <dbReference type="Pfam" id="PF01243"/>
    </source>
</evidence>
<dbReference type="InterPro" id="IPR011576">
    <property type="entry name" value="Pyridox_Oxase_N"/>
</dbReference>
<dbReference type="InterPro" id="IPR052019">
    <property type="entry name" value="F420H2_bilvrd_red/Heme_oxyg"/>
</dbReference>
<dbReference type="InterPro" id="IPR019965">
    <property type="entry name" value="PPOX_F420-dep_Rv2061_put"/>
</dbReference>
<dbReference type="Proteomes" id="UP000635387">
    <property type="component" value="Unassembled WGS sequence"/>
</dbReference>
<accession>A0ABQ3LQG4</accession>
<feature type="domain" description="Pyridoxamine 5'-phosphate oxidase N-terminal" evidence="2">
    <location>
        <begin position="8"/>
        <end position="91"/>
    </location>
</feature>
<gene>
    <name evidence="3" type="ORF">GCM10017790_41460</name>
</gene>
<keyword evidence="1" id="KW-0560">Oxidoreductase</keyword>
<dbReference type="NCBIfam" id="TIGR03666">
    <property type="entry name" value="Rv2061_F420"/>
    <property type="match status" value="1"/>
</dbReference>
<dbReference type="SUPFAM" id="SSF50475">
    <property type="entry name" value="FMN-binding split barrel"/>
    <property type="match status" value="1"/>
</dbReference>
<protein>
    <recommendedName>
        <fullName evidence="2">Pyridoxamine 5'-phosphate oxidase N-terminal domain-containing protein</fullName>
    </recommendedName>
</protein>
<dbReference type="PANTHER" id="PTHR35176">
    <property type="entry name" value="HEME OXYGENASE HI_0854-RELATED"/>
    <property type="match status" value="1"/>
</dbReference>
<dbReference type="Pfam" id="PF01243">
    <property type="entry name" value="PNPOx_N"/>
    <property type="match status" value="1"/>
</dbReference>
<keyword evidence="4" id="KW-1185">Reference proteome</keyword>